<keyword evidence="1" id="KW-0175">Coiled coil</keyword>
<dbReference type="EMBL" id="JAUSVP010000012">
    <property type="protein sequence ID" value="MDQ0449112.1"/>
    <property type="molecule type" value="Genomic_DNA"/>
</dbReference>
<keyword evidence="4" id="KW-1185">Reference proteome</keyword>
<dbReference type="RefSeq" id="WP_238203757.1">
    <property type="nucleotide sequence ID" value="NZ_BPQE01000015.1"/>
</dbReference>
<feature type="compositionally biased region" description="Basic and acidic residues" evidence="2">
    <location>
        <begin position="1"/>
        <end position="17"/>
    </location>
</feature>
<dbReference type="InterPro" id="IPR027417">
    <property type="entry name" value="P-loop_NTPase"/>
</dbReference>
<feature type="region of interest" description="Disordered" evidence="2">
    <location>
        <begin position="472"/>
        <end position="519"/>
    </location>
</feature>
<evidence type="ECO:0000313" key="3">
    <source>
        <dbReference type="EMBL" id="MDQ0449112.1"/>
    </source>
</evidence>
<dbReference type="InterPro" id="IPR050445">
    <property type="entry name" value="Bact_polysacc_biosynth/exp"/>
</dbReference>
<dbReference type="PANTHER" id="PTHR32309">
    <property type="entry name" value="TYROSINE-PROTEIN KINASE"/>
    <property type="match status" value="1"/>
</dbReference>
<name>A0ABU0I4V1_9HYPH</name>
<dbReference type="Gene3D" id="3.40.50.300">
    <property type="entry name" value="P-loop containing nucleotide triphosphate hydrolases"/>
    <property type="match status" value="1"/>
</dbReference>
<feature type="region of interest" description="Disordered" evidence="2">
    <location>
        <begin position="352"/>
        <end position="371"/>
    </location>
</feature>
<proteinExistence type="predicted"/>
<feature type="compositionally biased region" description="Low complexity" evidence="2">
    <location>
        <begin position="480"/>
        <end position="508"/>
    </location>
</feature>
<dbReference type="Proteomes" id="UP001231124">
    <property type="component" value="Unassembled WGS sequence"/>
</dbReference>
<organism evidence="3 4">
    <name type="scientific">Methylobacterium aerolatum</name>
    <dbReference type="NCBI Taxonomy" id="418708"/>
    <lineage>
        <taxon>Bacteria</taxon>
        <taxon>Pseudomonadati</taxon>
        <taxon>Pseudomonadota</taxon>
        <taxon>Alphaproteobacteria</taxon>
        <taxon>Hyphomicrobiales</taxon>
        <taxon>Methylobacteriaceae</taxon>
        <taxon>Methylobacterium</taxon>
    </lineage>
</organism>
<feature type="coiled-coil region" evidence="1">
    <location>
        <begin position="198"/>
        <end position="253"/>
    </location>
</feature>
<evidence type="ECO:0000256" key="1">
    <source>
        <dbReference type="SAM" id="Coils"/>
    </source>
</evidence>
<dbReference type="PANTHER" id="PTHR32309:SF13">
    <property type="entry name" value="FERRIC ENTEROBACTIN TRANSPORT PROTEIN FEPE"/>
    <property type="match status" value="1"/>
</dbReference>
<feature type="region of interest" description="Disordered" evidence="2">
    <location>
        <begin position="1"/>
        <end position="26"/>
    </location>
</feature>
<evidence type="ECO:0000313" key="4">
    <source>
        <dbReference type="Proteomes" id="UP001231124"/>
    </source>
</evidence>
<evidence type="ECO:0000256" key="2">
    <source>
        <dbReference type="SAM" id="MobiDB-lite"/>
    </source>
</evidence>
<gene>
    <name evidence="3" type="ORF">QO012_003627</name>
</gene>
<feature type="compositionally biased region" description="Basic and acidic residues" evidence="2">
    <location>
        <begin position="509"/>
        <end position="519"/>
    </location>
</feature>
<reference evidence="3 4" key="1">
    <citation type="submission" date="2023-07" db="EMBL/GenBank/DDBJ databases">
        <title>Genomic Encyclopedia of Type Strains, Phase IV (KMG-IV): sequencing the most valuable type-strain genomes for metagenomic binning, comparative biology and taxonomic classification.</title>
        <authorList>
            <person name="Goeker M."/>
        </authorList>
    </citation>
    <scope>NUCLEOTIDE SEQUENCE [LARGE SCALE GENOMIC DNA]</scope>
    <source>
        <strain evidence="3 4">DSM 19013</strain>
    </source>
</reference>
<comment type="caution">
    <text evidence="3">The sequence shown here is derived from an EMBL/GenBank/DDBJ whole genome shotgun (WGS) entry which is preliminary data.</text>
</comment>
<protein>
    <submittedName>
        <fullName evidence="3">Uncharacterized protein involved in exopolysaccharide biosynthesis</fullName>
    </submittedName>
</protein>
<accession>A0ABU0I4V1</accession>
<sequence>MPRTSERSRHADRRPSGRPDGAIAGAATRPLRGSFARIAAPTALAAFGAATYVSVVTPSYTGEATVLVEESGPGIGRPAADRIEAALTREVAREAARRMKLVGRPEFDPAAAEIGPLQQALMLLGIGQNPLDKPAEDGAADNVLSHLSVTAAGTGRVATVSFRSEDPQLAAQGANVAAELAVAALDRAVGAGPSEAAIATLRRRAAETDARVEAYRAQHGLAAGGQASGAQDLAELSNQLSMARLQRADLAGRIVAIKELLKDGRSVELVDVATTDSLRRLVDSRIAARAQLALESRTLLPAHPRIKGLKAQLSDLDAQIKLAAERAQQTMETEARNADARIADLQAAVDGRRGAGANGGPGSELAGLEREAKAARDRLDEALGQSAGAGGKGIARVVAEASVPSTASFPAALPIIGTTTLAAFLLSLASTLGRLFRRRTRRSDEPEAGLPLDAQAPSRAINPFALAEAVGPRLREKPASPEVEAEPVAEAGSTAEVEAEPAAETVAESPDRDISAQEPPHRIIPAPETERDTGFELDPLLMHLTHRAAPANGSVGRKIVVVDGGMSASGALHAALAAALLRSGSVIAVDLGAPQADPARPGFTDIIGGHADFADAIQADGPDGAHLVMAGLAPAETLFEEPRALAFTLEAMAEAYSWVVCRLHKGPDLADILALLATTSDTVVIASDADPADPALTDLYTIAVDAGAGQVLIAQDRPANPESARTVVHRAA</sequence>